<feature type="transmembrane region" description="Helical" evidence="2">
    <location>
        <begin position="193"/>
        <end position="213"/>
    </location>
</feature>
<sequence>MKSSAVSLQAIRMMRKQDRWTAQASPVNVSRMCLKASKPTGPEICAKESSPSVDSSWFITRLWNRGLVSVGLRKPSSVPRKTAKRPQYQRLADVPVNVFEICMTEINQTGPETSFCTTKADRRLAESLWFTTKLWNKGVASMRWIRSNETQKKACNLTNLYLTRVVTTMLNWTWQDTFDVMTTILVTDYCFTALYLAVPYIFNIISRLIRMLIREWRLYRENQQRKLEEERERLRQEELARERAAQPKPWQPKQPRKRKANFCGRLQKW</sequence>
<protein>
    <submittedName>
        <fullName evidence="3">Uncharacterized protein</fullName>
    </submittedName>
</protein>
<dbReference type="Proteomes" id="UP001159405">
    <property type="component" value="Unassembled WGS sequence"/>
</dbReference>
<keyword evidence="2" id="KW-0472">Membrane</keyword>
<evidence type="ECO:0000256" key="2">
    <source>
        <dbReference type="SAM" id="Phobius"/>
    </source>
</evidence>
<keyword evidence="2" id="KW-1133">Transmembrane helix</keyword>
<evidence type="ECO:0000313" key="4">
    <source>
        <dbReference type="Proteomes" id="UP001159405"/>
    </source>
</evidence>
<evidence type="ECO:0000313" key="3">
    <source>
        <dbReference type="EMBL" id="CAH3167867.1"/>
    </source>
</evidence>
<feature type="region of interest" description="Disordered" evidence="1">
    <location>
        <begin position="238"/>
        <end position="269"/>
    </location>
</feature>
<keyword evidence="2" id="KW-0812">Transmembrane</keyword>
<reference evidence="3 4" key="1">
    <citation type="submission" date="2022-05" db="EMBL/GenBank/DDBJ databases">
        <authorList>
            <consortium name="Genoscope - CEA"/>
            <person name="William W."/>
        </authorList>
    </citation>
    <scope>NUCLEOTIDE SEQUENCE [LARGE SCALE GENOMIC DNA]</scope>
</reference>
<proteinExistence type="predicted"/>
<dbReference type="EMBL" id="CALNXK010000142">
    <property type="protein sequence ID" value="CAH3167867.1"/>
    <property type="molecule type" value="Genomic_DNA"/>
</dbReference>
<accession>A0ABN8QTS4</accession>
<gene>
    <name evidence="3" type="ORF">PLOB_00008918</name>
</gene>
<organism evidence="3 4">
    <name type="scientific">Porites lobata</name>
    <dbReference type="NCBI Taxonomy" id="104759"/>
    <lineage>
        <taxon>Eukaryota</taxon>
        <taxon>Metazoa</taxon>
        <taxon>Cnidaria</taxon>
        <taxon>Anthozoa</taxon>
        <taxon>Hexacorallia</taxon>
        <taxon>Scleractinia</taxon>
        <taxon>Fungiina</taxon>
        <taxon>Poritidae</taxon>
        <taxon>Porites</taxon>
    </lineage>
</organism>
<keyword evidence="4" id="KW-1185">Reference proteome</keyword>
<evidence type="ECO:0000256" key="1">
    <source>
        <dbReference type="SAM" id="MobiDB-lite"/>
    </source>
</evidence>
<comment type="caution">
    <text evidence="3">The sequence shown here is derived from an EMBL/GenBank/DDBJ whole genome shotgun (WGS) entry which is preliminary data.</text>
</comment>
<name>A0ABN8QTS4_9CNID</name>